<proteinExistence type="predicted"/>
<organism evidence="1 2">
    <name type="scientific">Agrocybe chaxingu</name>
    <dbReference type="NCBI Taxonomy" id="84603"/>
    <lineage>
        <taxon>Eukaryota</taxon>
        <taxon>Fungi</taxon>
        <taxon>Dikarya</taxon>
        <taxon>Basidiomycota</taxon>
        <taxon>Agaricomycotina</taxon>
        <taxon>Agaricomycetes</taxon>
        <taxon>Agaricomycetidae</taxon>
        <taxon>Agaricales</taxon>
        <taxon>Agaricineae</taxon>
        <taxon>Strophariaceae</taxon>
        <taxon>Agrocybe</taxon>
    </lineage>
</organism>
<reference evidence="1" key="1">
    <citation type="submission" date="2022-07" db="EMBL/GenBank/DDBJ databases">
        <title>Genome Sequence of Agrocybe chaxingu.</title>
        <authorList>
            <person name="Buettner E."/>
        </authorList>
    </citation>
    <scope>NUCLEOTIDE SEQUENCE</scope>
    <source>
        <strain evidence="1">MP-N11</strain>
    </source>
</reference>
<name>A0A9W8JVS6_9AGAR</name>
<evidence type="ECO:0000313" key="2">
    <source>
        <dbReference type="Proteomes" id="UP001148786"/>
    </source>
</evidence>
<accession>A0A9W8JVS6</accession>
<comment type="caution">
    <text evidence="1">The sequence shown here is derived from an EMBL/GenBank/DDBJ whole genome shotgun (WGS) entry which is preliminary data.</text>
</comment>
<evidence type="ECO:0000313" key="1">
    <source>
        <dbReference type="EMBL" id="KAJ3504527.1"/>
    </source>
</evidence>
<gene>
    <name evidence="1" type="ORF">NLJ89_g7888</name>
</gene>
<dbReference type="Proteomes" id="UP001148786">
    <property type="component" value="Unassembled WGS sequence"/>
</dbReference>
<protein>
    <submittedName>
        <fullName evidence="1">Uncharacterized protein</fullName>
    </submittedName>
</protein>
<sequence>MLTPPLSLLAQEILDHIVDHLVLPEWDEDLVHLSLTDRAFTPRCQMQIFRKISLDDDDCTENEMKKKIKKKWDILQARPSLAKYIRIIILRLADPQLFDNLSFVKILNLMKQSCASPHTLEVETEDDRPKRFAAGLLQSSLSQTLTTLHLTGWKGLPLDIIVVCPNLKYLDVRDIILGDKRKAHMLTKDFRPPKIERFDYYNSCHLVRRLVKIGPSPAPIVDWSECKILETSPHERSDMSCVQPILKLTSHTLEELYLTIPSVSDIPDEKRQFPLKTLVDLELMSNLRIFHIYAGINCRGKQHTVLDDISKVLSSIPSPNRFQCFSLRVSIYGRKPFKGCLDEDWEGLCTQVVRVSGGRSLSFRVVAFINDHKLDDRFPGDDILYASLEEKVEQSLSPYRNIKFHFVSALTWDMQ</sequence>
<dbReference type="EMBL" id="JANKHO010000998">
    <property type="protein sequence ID" value="KAJ3504527.1"/>
    <property type="molecule type" value="Genomic_DNA"/>
</dbReference>
<dbReference type="OrthoDB" id="2958239at2759"/>
<keyword evidence="2" id="KW-1185">Reference proteome</keyword>
<dbReference type="AlphaFoldDB" id="A0A9W8JVS6"/>